<dbReference type="Gene3D" id="1.10.443.10">
    <property type="entry name" value="Intergrase catalytic core"/>
    <property type="match status" value="1"/>
</dbReference>
<dbReference type="GO" id="GO:0015074">
    <property type="term" value="P:DNA integration"/>
    <property type="evidence" value="ECO:0007669"/>
    <property type="project" value="InterPro"/>
</dbReference>
<evidence type="ECO:0000256" key="2">
    <source>
        <dbReference type="SAM" id="MobiDB-lite"/>
    </source>
</evidence>
<protein>
    <recommendedName>
        <fullName evidence="5">Phage integrase family</fullName>
    </recommendedName>
</protein>
<dbReference type="Proteomes" id="UP000254134">
    <property type="component" value="Unassembled WGS sequence"/>
</dbReference>
<reference evidence="4" key="2">
    <citation type="journal article" date="2019" name="MicrobiologyOpen">
        <title>High-quality draft genome sequence of Gaiella occulta isolated from a 150 meter deep mineral water borehole and comparison with the genome sequences of other deep-branching lineages of the phylum Actinobacteria.</title>
        <authorList>
            <person name="Severino R."/>
            <person name="Froufe H.J.C."/>
            <person name="Barroso C."/>
            <person name="Albuquerque L."/>
            <person name="Lobo-da-Cunha A."/>
            <person name="da Costa M.S."/>
            <person name="Egas C."/>
        </authorList>
    </citation>
    <scope>NUCLEOTIDE SEQUENCE [LARGE SCALE GENOMIC DNA]</scope>
    <source>
        <strain evidence="4">F2-233</strain>
    </source>
</reference>
<dbReference type="SUPFAM" id="SSF56349">
    <property type="entry name" value="DNA breaking-rejoining enzymes"/>
    <property type="match status" value="1"/>
</dbReference>
<organism evidence="3 4">
    <name type="scientific">Gaiella occulta</name>
    <dbReference type="NCBI Taxonomy" id="1002870"/>
    <lineage>
        <taxon>Bacteria</taxon>
        <taxon>Bacillati</taxon>
        <taxon>Actinomycetota</taxon>
        <taxon>Thermoleophilia</taxon>
        <taxon>Gaiellales</taxon>
        <taxon>Gaiellaceae</taxon>
        <taxon>Gaiella</taxon>
    </lineage>
</organism>
<dbReference type="AntiFam" id="ANF00012">
    <property type="entry name" value="tRNA translation"/>
</dbReference>
<comment type="caution">
    <text evidence="3">The sequence shown here is derived from an EMBL/GenBank/DDBJ whole genome shotgun (WGS) entry which is preliminary data.</text>
</comment>
<name>A0A7M2Z0V1_9ACTN</name>
<evidence type="ECO:0000313" key="4">
    <source>
        <dbReference type="Proteomes" id="UP000254134"/>
    </source>
</evidence>
<keyword evidence="4" id="KW-1185">Reference proteome</keyword>
<keyword evidence="1" id="KW-0233">DNA recombination</keyword>
<dbReference type="GO" id="GO:0006310">
    <property type="term" value="P:DNA recombination"/>
    <property type="evidence" value="ECO:0007669"/>
    <property type="project" value="UniProtKB-KW"/>
</dbReference>
<evidence type="ECO:0000256" key="1">
    <source>
        <dbReference type="ARBA" id="ARBA00023172"/>
    </source>
</evidence>
<gene>
    <name evidence="3" type="ORF">Gocc_0475</name>
</gene>
<feature type="compositionally biased region" description="Low complexity" evidence="2">
    <location>
        <begin position="166"/>
        <end position="177"/>
    </location>
</feature>
<dbReference type="InterPro" id="IPR011010">
    <property type="entry name" value="DNA_brk_join_enz"/>
</dbReference>
<dbReference type="InterPro" id="IPR013762">
    <property type="entry name" value="Integrase-like_cat_sf"/>
</dbReference>
<evidence type="ECO:0008006" key="5">
    <source>
        <dbReference type="Google" id="ProtNLM"/>
    </source>
</evidence>
<sequence length="177" mass="19642">MWSDYDWRNWRTRVYEPVAELVGVTGPPYDLRHSFASLLIYESGTVVEVAAQMGNAPEVTLKTYAHVFEEFDPNVRVSALEAIEAARAEFDVREMYAELGEEVTAEPPDPASILEADARIRTADPFITSEVLYQLSYVGAPRIVGTSAAASQAPRDPMLRRRRGAAARTAPRARAAR</sequence>
<feature type="region of interest" description="Disordered" evidence="2">
    <location>
        <begin position="149"/>
        <end position="177"/>
    </location>
</feature>
<dbReference type="AlphaFoldDB" id="A0A7M2Z0V1"/>
<evidence type="ECO:0000313" key="3">
    <source>
        <dbReference type="EMBL" id="RDI76056.1"/>
    </source>
</evidence>
<dbReference type="EMBL" id="QQZY01000001">
    <property type="protein sequence ID" value="RDI76056.1"/>
    <property type="molecule type" value="Genomic_DNA"/>
</dbReference>
<dbReference type="GO" id="GO:0003677">
    <property type="term" value="F:DNA binding"/>
    <property type="evidence" value="ECO:0007669"/>
    <property type="project" value="InterPro"/>
</dbReference>
<reference evidence="3 4" key="1">
    <citation type="submission" date="2018-07" db="EMBL/GenBank/DDBJ databases">
        <title>High-quality-draft genome sequence of Gaiella occulta.</title>
        <authorList>
            <person name="Severino R."/>
            <person name="Froufe H.J.C."/>
            <person name="Rainey F.A."/>
            <person name="Barroso C."/>
            <person name="Albuquerque L."/>
            <person name="Lobo-Da-Cunha A."/>
            <person name="Da Costa M.S."/>
            <person name="Egas C."/>
        </authorList>
    </citation>
    <scope>NUCLEOTIDE SEQUENCE [LARGE SCALE GENOMIC DNA]</scope>
    <source>
        <strain evidence="3 4">F2-233</strain>
    </source>
</reference>
<accession>A0A7M2Z0V1</accession>
<proteinExistence type="predicted"/>